<evidence type="ECO:0000256" key="1">
    <source>
        <dbReference type="HAMAP-Rule" id="MF_00775"/>
    </source>
</evidence>
<gene>
    <name evidence="2" type="ORF">ACFQBT_10145</name>
</gene>
<dbReference type="PANTHER" id="PTHR37315:SF1">
    <property type="entry name" value="UPF0311 PROTEIN BLR7842"/>
    <property type="match status" value="1"/>
</dbReference>
<dbReference type="InterPro" id="IPR020915">
    <property type="entry name" value="UPF0311"/>
</dbReference>
<reference evidence="3" key="1">
    <citation type="journal article" date="2019" name="Int. J. Syst. Evol. Microbiol.">
        <title>The Global Catalogue of Microorganisms (GCM) 10K type strain sequencing project: providing services to taxonomists for standard genome sequencing and annotation.</title>
        <authorList>
            <consortium name="The Broad Institute Genomics Platform"/>
            <consortium name="The Broad Institute Genome Sequencing Center for Infectious Disease"/>
            <person name="Wu L."/>
            <person name="Ma J."/>
        </authorList>
    </citation>
    <scope>NUCLEOTIDE SEQUENCE [LARGE SCALE GENOMIC DNA]</scope>
    <source>
        <strain evidence="3">NBRC 106593</strain>
    </source>
</reference>
<dbReference type="Gene3D" id="2.40.160.20">
    <property type="match status" value="1"/>
</dbReference>
<protein>
    <recommendedName>
        <fullName evidence="1">UPF0311 protein ACFQBT_10145</fullName>
    </recommendedName>
</protein>
<name>A0ABW2ASP3_9MICO</name>
<accession>A0ABW2ASP3</accession>
<dbReference type="EMBL" id="JBHSWJ010000002">
    <property type="protein sequence ID" value="MFC6714152.1"/>
    <property type="molecule type" value="Genomic_DNA"/>
</dbReference>
<evidence type="ECO:0000313" key="2">
    <source>
        <dbReference type="EMBL" id="MFC6714152.1"/>
    </source>
</evidence>
<dbReference type="Proteomes" id="UP001596356">
    <property type="component" value="Unassembled WGS sequence"/>
</dbReference>
<comment type="caution">
    <text evidence="2">The sequence shown here is derived from an EMBL/GenBank/DDBJ whole genome shotgun (WGS) entry which is preliminary data.</text>
</comment>
<organism evidence="2 3">
    <name type="scientific">Branchiibius cervicis</name>
    <dbReference type="NCBI Taxonomy" id="908252"/>
    <lineage>
        <taxon>Bacteria</taxon>
        <taxon>Bacillati</taxon>
        <taxon>Actinomycetota</taxon>
        <taxon>Actinomycetes</taxon>
        <taxon>Micrococcales</taxon>
        <taxon>Dermacoccaceae</taxon>
        <taxon>Branchiibius</taxon>
    </lineage>
</organism>
<keyword evidence="3" id="KW-1185">Reference proteome</keyword>
<sequence length="159" mass="17736">MSDAAAFPPTLEYVFELRVDVAAPIRIGAPGDDDLHFAAILGGVVRGPRFNGRVLPGGGDWWRTKGDPEDTYLDARYLIEADDGATIEVQNKGHFWLADASFAAEYQARAPIPEAALYYRTSASFTTADYRYDWMNRHVFVGLARPECDVVCIRVFRLC</sequence>
<dbReference type="RefSeq" id="WP_377822428.1">
    <property type="nucleotide sequence ID" value="NZ_JBHSWJ010000002.1"/>
</dbReference>
<proteinExistence type="inferred from homology"/>
<dbReference type="PANTHER" id="PTHR37315">
    <property type="entry name" value="UPF0311 PROTEIN BLR7842"/>
    <property type="match status" value="1"/>
</dbReference>
<dbReference type="Pfam" id="PF11578">
    <property type="entry name" value="DUF3237"/>
    <property type="match status" value="1"/>
</dbReference>
<comment type="similarity">
    <text evidence="1">Belongs to the UPF0311 family.</text>
</comment>
<evidence type="ECO:0000313" key="3">
    <source>
        <dbReference type="Proteomes" id="UP001596356"/>
    </source>
</evidence>
<dbReference type="HAMAP" id="MF_00775">
    <property type="entry name" value="UPF0311"/>
    <property type="match status" value="1"/>
</dbReference>